<proteinExistence type="predicted"/>
<name>A0A0F9A950_9ZZZZ</name>
<accession>A0A0F9A950</accession>
<protein>
    <recommendedName>
        <fullName evidence="2">SprT-like domain-containing protein</fullName>
    </recommendedName>
</protein>
<sequence length="108" mass="12205">MDAALAQIDSDMKKVRTHRFNGVKFHIGVDEPYVGWCDKPGRPDSTEYPGIRLPEGLPCGEKSGAKEGLITLIHEMLHAENWDPSEKRVDQIATDMGGLLWRLGYRRK</sequence>
<evidence type="ECO:0000313" key="1">
    <source>
        <dbReference type="EMBL" id="KKK68751.1"/>
    </source>
</evidence>
<reference evidence="1" key="1">
    <citation type="journal article" date="2015" name="Nature">
        <title>Complex archaea that bridge the gap between prokaryotes and eukaryotes.</title>
        <authorList>
            <person name="Spang A."/>
            <person name="Saw J.H."/>
            <person name="Jorgensen S.L."/>
            <person name="Zaremba-Niedzwiedzka K."/>
            <person name="Martijn J."/>
            <person name="Lind A.E."/>
            <person name="van Eijk R."/>
            <person name="Schleper C."/>
            <person name="Guy L."/>
            <person name="Ettema T.J."/>
        </authorList>
    </citation>
    <scope>NUCLEOTIDE SEQUENCE</scope>
</reference>
<evidence type="ECO:0008006" key="2">
    <source>
        <dbReference type="Google" id="ProtNLM"/>
    </source>
</evidence>
<gene>
    <name evidence="1" type="ORF">LCGC14_2940900</name>
</gene>
<organism evidence="1">
    <name type="scientific">marine sediment metagenome</name>
    <dbReference type="NCBI Taxonomy" id="412755"/>
    <lineage>
        <taxon>unclassified sequences</taxon>
        <taxon>metagenomes</taxon>
        <taxon>ecological metagenomes</taxon>
    </lineage>
</organism>
<dbReference type="AlphaFoldDB" id="A0A0F9A950"/>
<comment type="caution">
    <text evidence="1">The sequence shown here is derived from an EMBL/GenBank/DDBJ whole genome shotgun (WGS) entry which is preliminary data.</text>
</comment>
<dbReference type="EMBL" id="LAZR01058984">
    <property type="protein sequence ID" value="KKK68751.1"/>
    <property type="molecule type" value="Genomic_DNA"/>
</dbReference>